<protein>
    <submittedName>
        <fullName evidence="4">LAFE_0E03048g1_1</fullName>
    </submittedName>
</protein>
<feature type="coiled-coil region" evidence="3">
    <location>
        <begin position="645"/>
        <end position="672"/>
    </location>
</feature>
<dbReference type="AlphaFoldDB" id="A0A1G4MCU4"/>
<proteinExistence type="predicted"/>
<dbReference type="Pfam" id="PF12569">
    <property type="entry name" value="NatA_aux_su"/>
    <property type="match status" value="2"/>
</dbReference>
<accession>A0A1G4MCU4</accession>
<dbReference type="InterPro" id="IPR011990">
    <property type="entry name" value="TPR-like_helical_dom_sf"/>
</dbReference>
<dbReference type="InterPro" id="IPR021183">
    <property type="entry name" value="NatA_aux_su"/>
</dbReference>
<evidence type="ECO:0000256" key="1">
    <source>
        <dbReference type="ARBA" id="ARBA00022737"/>
    </source>
</evidence>
<dbReference type="SMART" id="SM00028">
    <property type="entry name" value="TPR"/>
    <property type="match status" value="5"/>
</dbReference>
<dbReference type="OrthoDB" id="10263032at2759"/>
<name>A0A1G4MCU4_LACFM</name>
<keyword evidence="2" id="KW-0802">TPR repeat</keyword>
<sequence>MSRRKGGVVQRASSAAIGRSKDDNNLIEALKLYEGKNYKKSLKLLDTILKKNSSHVDSLALKGLNLYFTGQKEDAESYVNKAIDKIKDTSASPIGCHILGIYMRNVKKYKEAAEWFQASLDNGSTNKQIYRDLATLYSQEHDYKKLLASRKAYWEEFMGYRANWTSLAIAHELNGQRQEAVNVLSKFEELAAGKLGDAEAYEHNECLMYKNDVMYRAAKNDAAKLESVLENLDAIEPQVFDKYGWLERRAAIFMKLNRKQEASKVYRALIKRNPDNAAYYKLLEVSLDIHGNSKLKKALYEKLQKFYPRADPPAFIPLTFITDGDELTQKMNDYIVPKLKRGVPATFCNVKPLYKTNSALVAPIIEKIVTAFYSSVDSKEQPTQFVWTCYFLSQHYLLLKDFSKATEYADKALEHTPTLVELYILKARVLKHIGLLSEAAETINNGRKLDLQDRFINTKTVKYYLRANLVEKAIEVVSIFTKNDESENGVVDLHLMEASWFIVEQAEAYYRLHLEHQQRLQELENEEVPTDEEKQNERARCIKELIYQTGKYKGLALKRLHAIPKFYRQFEDDQLDFHSYCMRKGTPRAYLEMINWGKRVYTLPLYVRALKDAAKMYFSIFDHLAESADEENEKPTTDSVAKKSNKKAKKEIAAMNKRKEEDKKKLKAYENDEDVLGEKLIATKTPLEDFAQYFYNAYLSDVKDTEKDYVLEFGYQLRCGKLALSLGALAKYADVHGKSDGMVGALTLCLLDKVKDSSPLDPIAKSLALKGLERHFPEVPLDKRDDADYDWIEFFTSNYDASNLEALLTLYRAHLTLVSDTNGLKEMIMNALGNQEPRIQNVILKYEL</sequence>
<dbReference type="PANTHER" id="PTHR22767:SF2">
    <property type="entry name" value="N(ALPHA)-ACETYLTRANSFERASE 15_16, ISOFORM A"/>
    <property type="match status" value="1"/>
</dbReference>
<keyword evidence="1" id="KW-0677">Repeat</keyword>
<dbReference type="EMBL" id="LT598488">
    <property type="protein sequence ID" value="SCW01592.1"/>
    <property type="molecule type" value="Genomic_DNA"/>
</dbReference>
<evidence type="ECO:0000256" key="3">
    <source>
        <dbReference type="SAM" id="Coils"/>
    </source>
</evidence>
<evidence type="ECO:0000313" key="5">
    <source>
        <dbReference type="Proteomes" id="UP000190831"/>
    </source>
</evidence>
<reference evidence="5" key="1">
    <citation type="submission" date="2016-03" db="EMBL/GenBank/DDBJ databases">
        <authorList>
            <person name="Devillers H."/>
        </authorList>
    </citation>
    <scope>NUCLEOTIDE SEQUENCE [LARGE SCALE GENOMIC DNA]</scope>
</reference>
<dbReference type="Gene3D" id="1.25.40.1010">
    <property type="match status" value="1"/>
</dbReference>
<keyword evidence="3" id="KW-0175">Coiled coil</keyword>
<dbReference type="PIRSF" id="PIRSF000422">
    <property type="entry name" value="N-terminal-AcTrfase-A_aux_su"/>
    <property type="match status" value="1"/>
</dbReference>
<gene>
    <name evidence="4" type="ORF">LAFE_0E03048G</name>
</gene>
<dbReference type="GO" id="GO:0031415">
    <property type="term" value="C:NatA complex"/>
    <property type="evidence" value="ECO:0007669"/>
    <property type="project" value="TreeGrafter"/>
</dbReference>
<dbReference type="Proteomes" id="UP000190831">
    <property type="component" value="Chromosome E"/>
</dbReference>
<keyword evidence="5" id="KW-1185">Reference proteome</keyword>
<dbReference type="Gene3D" id="1.25.40.1040">
    <property type="match status" value="1"/>
</dbReference>
<dbReference type="PANTHER" id="PTHR22767">
    <property type="entry name" value="N-TERMINAL ACETYLTRANSFERASE-RELATED"/>
    <property type="match status" value="1"/>
</dbReference>
<dbReference type="InterPro" id="IPR019734">
    <property type="entry name" value="TPR_rpt"/>
</dbReference>
<evidence type="ECO:0000313" key="4">
    <source>
        <dbReference type="EMBL" id="SCW01592.1"/>
    </source>
</evidence>
<organism evidence="4 5">
    <name type="scientific">Lachancea fermentati</name>
    <name type="common">Zygosaccharomyces fermentati</name>
    <dbReference type="NCBI Taxonomy" id="4955"/>
    <lineage>
        <taxon>Eukaryota</taxon>
        <taxon>Fungi</taxon>
        <taxon>Dikarya</taxon>
        <taxon>Ascomycota</taxon>
        <taxon>Saccharomycotina</taxon>
        <taxon>Saccharomycetes</taxon>
        <taxon>Saccharomycetales</taxon>
        <taxon>Saccharomycetaceae</taxon>
        <taxon>Lachancea</taxon>
    </lineage>
</organism>
<dbReference type="STRING" id="4955.A0A1G4MCU4"/>
<evidence type="ECO:0000256" key="2">
    <source>
        <dbReference type="ARBA" id="ARBA00022803"/>
    </source>
</evidence>
<dbReference type="OMA" id="MEMRADY"/>
<dbReference type="SUPFAM" id="SSF48452">
    <property type="entry name" value="TPR-like"/>
    <property type="match status" value="2"/>
</dbReference>